<evidence type="ECO:0000256" key="18">
    <source>
        <dbReference type="ARBA" id="ARBA00043078"/>
    </source>
</evidence>
<evidence type="ECO:0000256" key="2">
    <source>
        <dbReference type="ARBA" id="ARBA00004191"/>
    </source>
</evidence>
<evidence type="ECO:0000256" key="16">
    <source>
        <dbReference type="ARBA" id="ARBA00037649"/>
    </source>
</evidence>
<keyword evidence="11" id="KW-0472">Membrane</keyword>
<protein>
    <recommendedName>
        <fullName evidence="5">glucan endo-1,3-beta-D-glucosidase</fullName>
        <ecNumber evidence="5">3.2.1.39</ecNumber>
    </recommendedName>
    <alternativeName>
        <fullName evidence="18">Endo-1,3-beta-glucanase btgC</fullName>
    </alternativeName>
    <alternativeName>
        <fullName evidence="17">Laminarinase btgC</fullName>
    </alternativeName>
</protein>
<evidence type="ECO:0000256" key="5">
    <source>
        <dbReference type="ARBA" id="ARBA00012780"/>
    </source>
</evidence>
<evidence type="ECO:0000256" key="14">
    <source>
        <dbReference type="ARBA" id="ARBA00023316"/>
    </source>
</evidence>
<dbReference type="EMBL" id="JAAAHW010003338">
    <property type="protein sequence ID" value="KAF9984946.1"/>
    <property type="molecule type" value="Genomic_DNA"/>
</dbReference>
<keyword evidence="14" id="KW-0961">Cell wall biogenesis/degradation</keyword>
<evidence type="ECO:0000256" key="4">
    <source>
        <dbReference type="ARBA" id="ARBA00008773"/>
    </source>
</evidence>
<keyword evidence="9" id="KW-0732">Signal</keyword>
<dbReference type="GO" id="GO:0042973">
    <property type="term" value="F:glucan endo-1,3-beta-D-glucosidase activity"/>
    <property type="evidence" value="ECO:0007669"/>
    <property type="project" value="UniProtKB-EC"/>
</dbReference>
<dbReference type="AlphaFoldDB" id="A0A9P6MAG9"/>
<comment type="subcellular location">
    <subcellularLocation>
        <location evidence="3">Cell membrane</location>
        <topology evidence="3">Single-pass type II membrane protein</topology>
    </subcellularLocation>
    <subcellularLocation>
        <location evidence="2">Secreted</location>
        <location evidence="2">Cell wall</location>
    </subcellularLocation>
</comment>
<comment type="similarity">
    <text evidence="4 19">Belongs to the glycosyl hydrolase 17 family.</text>
</comment>
<name>A0A9P6MAG9_9FUNG</name>
<comment type="catalytic activity">
    <reaction evidence="1">
        <text>Hydrolysis of (1-&gt;3)-beta-D-glucosidic linkages in (1-&gt;3)-beta-D-glucans.</text>
        <dbReference type="EC" id="3.2.1.39"/>
    </reaction>
</comment>
<dbReference type="Gene3D" id="3.20.20.80">
    <property type="entry name" value="Glycosidases"/>
    <property type="match status" value="1"/>
</dbReference>
<evidence type="ECO:0000256" key="12">
    <source>
        <dbReference type="ARBA" id="ARBA00023180"/>
    </source>
</evidence>
<keyword evidence="13" id="KW-0119">Carbohydrate metabolism</keyword>
<proteinExistence type="inferred from homology"/>
<evidence type="ECO:0000256" key="8">
    <source>
        <dbReference type="ARBA" id="ARBA00022525"/>
    </source>
</evidence>
<keyword evidence="22" id="KW-1185">Reference proteome</keyword>
<dbReference type="InterPro" id="IPR050732">
    <property type="entry name" value="Beta-glucan_modifiers"/>
</dbReference>
<evidence type="ECO:0000256" key="9">
    <source>
        <dbReference type="ARBA" id="ARBA00022729"/>
    </source>
</evidence>
<dbReference type="EC" id="3.2.1.39" evidence="5"/>
<gene>
    <name evidence="21" type="ORF">BGZ65_012178</name>
</gene>
<evidence type="ECO:0000313" key="22">
    <source>
        <dbReference type="Proteomes" id="UP000749646"/>
    </source>
</evidence>
<sequence length="246" mass="27048">MILDDSGTFRPSSDKHAKNNGGGSSITISKVVSRILGISVGNEVLFRNEEYKGRTEYVPVNILEGYIQEIRQGLAKRVAETATTSSSSSDDATTTMTTTLGQHLAQIPVFSSDLGRNAYQIVNSVDWIMSNIHPFFAYTSAEDAADWAFKNFKTETMQVAAGKPAVLSEIGWPSGPSSASLDSAVPSLENLQTFLNTWVCQANKHNVPYYYFEAFDESWKNSISPRESQWGLLTGDRKLKVTIPTC</sequence>
<dbReference type="GO" id="GO:0005576">
    <property type="term" value="C:extracellular region"/>
    <property type="evidence" value="ECO:0007669"/>
    <property type="project" value="TreeGrafter"/>
</dbReference>
<keyword evidence="6" id="KW-1003">Cell membrane</keyword>
<evidence type="ECO:0000256" key="11">
    <source>
        <dbReference type="ARBA" id="ARBA00023136"/>
    </source>
</evidence>
<dbReference type="Proteomes" id="UP000749646">
    <property type="component" value="Unassembled WGS sequence"/>
</dbReference>
<reference evidence="21" key="1">
    <citation type="journal article" date="2020" name="Fungal Divers.">
        <title>Resolving the Mortierellaceae phylogeny through synthesis of multi-gene phylogenetics and phylogenomics.</title>
        <authorList>
            <person name="Vandepol N."/>
            <person name="Liber J."/>
            <person name="Desiro A."/>
            <person name="Na H."/>
            <person name="Kennedy M."/>
            <person name="Barry K."/>
            <person name="Grigoriev I.V."/>
            <person name="Miller A.N."/>
            <person name="O'Donnell K."/>
            <person name="Stajich J.E."/>
            <person name="Bonito G."/>
        </authorList>
    </citation>
    <scope>NUCLEOTIDE SEQUENCE</scope>
    <source>
        <strain evidence="21">MES-2147</strain>
    </source>
</reference>
<dbReference type="Pfam" id="PF00332">
    <property type="entry name" value="Glyco_hydro_17"/>
    <property type="match status" value="1"/>
</dbReference>
<feature type="region of interest" description="Disordered" evidence="20">
    <location>
        <begin position="1"/>
        <end position="23"/>
    </location>
</feature>
<organism evidence="21 22">
    <name type="scientific">Modicella reniformis</name>
    <dbReference type="NCBI Taxonomy" id="1440133"/>
    <lineage>
        <taxon>Eukaryota</taxon>
        <taxon>Fungi</taxon>
        <taxon>Fungi incertae sedis</taxon>
        <taxon>Mucoromycota</taxon>
        <taxon>Mortierellomycotina</taxon>
        <taxon>Mortierellomycetes</taxon>
        <taxon>Mortierellales</taxon>
        <taxon>Mortierellaceae</taxon>
        <taxon>Modicella</taxon>
    </lineage>
</organism>
<keyword evidence="7" id="KW-0134">Cell wall</keyword>
<evidence type="ECO:0000256" key="3">
    <source>
        <dbReference type="ARBA" id="ARBA00004401"/>
    </source>
</evidence>
<dbReference type="GO" id="GO:0005886">
    <property type="term" value="C:plasma membrane"/>
    <property type="evidence" value="ECO:0007669"/>
    <property type="project" value="UniProtKB-SubCell"/>
</dbReference>
<comment type="caution">
    <text evidence="21">The sequence shown here is derived from an EMBL/GenBank/DDBJ whole genome shotgun (WGS) entry which is preliminary data.</text>
</comment>
<evidence type="ECO:0000256" key="10">
    <source>
        <dbReference type="ARBA" id="ARBA00022801"/>
    </source>
</evidence>
<dbReference type="PANTHER" id="PTHR16631:SF17">
    <property type="entry name" value="GLUCAN ENDO-1,3-BETA-GLUCOSIDASE BTGC"/>
    <property type="match status" value="1"/>
</dbReference>
<dbReference type="GO" id="GO:0009277">
    <property type="term" value="C:fungal-type cell wall"/>
    <property type="evidence" value="ECO:0007669"/>
    <property type="project" value="TreeGrafter"/>
</dbReference>
<accession>A0A9P6MAG9</accession>
<dbReference type="GO" id="GO:0071555">
    <property type="term" value="P:cell wall organization"/>
    <property type="evidence" value="ECO:0007669"/>
    <property type="project" value="UniProtKB-KW"/>
</dbReference>
<dbReference type="GO" id="GO:0009986">
    <property type="term" value="C:cell surface"/>
    <property type="evidence" value="ECO:0007669"/>
    <property type="project" value="TreeGrafter"/>
</dbReference>
<evidence type="ECO:0000313" key="21">
    <source>
        <dbReference type="EMBL" id="KAF9984946.1"/>
    </source>
</evidence>
<dbReference type="InterPro" id="IPR000490">
    <property type="entry name" value="Glyco_hydro_17"/>
</dbReference>
<evidence type="ECO:0000256" key="15">
    <source>
        <dbReference type="ARBA" id="ARBA00023326"/>
    </source>
</evidence>
<dbReference type="PANTHER" id="PTHR16631">
    <property type="entry name" value="GLUCAN 1,3-BETA-GLUCOSIDASE"/>
    <property type="match status" value="1"/>
</dbReference>
<dbReference type="GO" id="GO:0000272">
    <property type="term" value="P:polysaccharide catabolic process"/>
    <property type="evidence" value="ECO:0007669"/>
    <property type="project" value="UniProtKB-KW"/>
</dbReference>
<evidence type="ECO:0000256" key="7">
    <source>
        <dbReference type="ARBA" id="ARBA00022512"/>
    </source>
</evidence>
<keyword evidence="10" id="KW-0378">Hydrolase</keyword>
<evidence type="ECO:0000256" key="1">
    <source>
        <dbReference type="ARBA" id="ARBA00000382"/>
    </source>
</evidence>
<comment type="function">
    <text evidence="16">Glucanases play a role in cell expansion during growth, in cell-cell fusion during mating, and in spore release during sporulation. This enzyme may be involved in beta-glucan degradation. Active on laminarin and lichenan.</text>
</comment>
<keyword evidence="8" id="KW-0964">Secreted</keyword>
<evidence type="ECO:0000256" key="19">
    <source>
        <dbReference type="RuleBase" id="RU004335"/>
    </source>
</evidence>
<evidence type="ECO:0000256" key="13">
    <source>
        <dbReference type="ARBA" id="ARBA00023277"/>
    </source>
</evidence>
<evidence type="ECO:0000256" key="17">
    <source>
        <dbReference type="ARBA" id="ARBA00042373"/>
    </source>
</evidence>
<evidence type="ECO:0000256" key="20">
    <source>
        <dbReference type="SAM" id="MobiDB-lite"/>
    </source>
</evidence>
<dbReference type="InterPro" id="IPR017853">
    <property type="entry name" value="GH"/>
</dbReference>
<dbReference type="SUPFAM" id="SSF51445">
    <property type="entry name" value="(Trans)glycosidases"/>
    <property type="match status" value="1"/>
</dbReference>
<evidence type="ECO:0000256" key="6">
    <source>
        <dbReference type="ARBA" id="ARBA00022475"/>
    </source>
</evidence>
<keyword evidence="15" id="KW-0624">Polysaccharide degradation</keyword>
<keyword evidence="12" id="KW-0325">Glycoprotein</keyword>
<dbReference type="OrthoDB" id="77201at2759"/>